<keyword evidence="10" id="KW-0325">Glycoprotein</keyword>
<evidence type="ECO:0000256" key="6">
    <source>
        <dbReference type="ARBA" id="ARBA00022989"/>
    </source>
</evidence>
<keyword evidence="11" id="KW-0328">Glycosyltransferase</keyword>
<feature type="transmembrane region" description="Helical" evidence="11">
    <location>
        <begin position="958"/>
        <end position="975"/>
    </location>
</feature>
<keyword evidence="6 11" id="KW-1133">Transmembrane helix</keyword>
<dbReference type="Pfam" id="PF00652">
    <property type="entry name" value="Ricin_B_lectin"/>
    <property type="match status" value="1"/>
</dbReference>
<feature type="region of interest" description="Disordered" evidence="12">
    <location>
        <begin position="790"/>
        <end position="820"/>
    </location>
</feature>
<evidence type="ECO:0000256" key="5">
    <source>
        <dbReference type="ARBA" id="ARBA00022968"/>
    </source>
</evidence>
<dbReference type="InterPro" id="IPR045885">
    <property type="entry name" value="GalNAc-T"/>
</dbReference>
<protein>
    <recommendedName>
        <fullName evidence="11">Polypeptide N-acetylgalactosaminyltransferase</fullName>
        <ecNumber evidence="11">2.4.1.-</ecNumber>
    </recommendedName>
    <alternativeName>
        <fullName evidence="11">Protein-UDP acetylgalactosaminyltransferase</fullName>
    </alternativeName>
</protein>
<dbReference type="SUPFAM" id="SSF53448">
    <property type="entry name" value="Nucleotide-diphospho-sugar transferases"/>
    <property type="match status" value="1"/>
</dbReference>
<keyword evidence="7 11" id="KW-0333">Golgi apparatus</keyword>
<dbReference type="SUPFAM" id="SSF50370">
    <property type="entry name" value="Ricin B-like lectins"/>
    <property type="match status" value="1"/>
</dbReference>
<proteinExistence type="inferred from homology"/>
<dbReference type="InterPro" id="IPR029044">
    <property type="entry name" value="Nucleotide-diphossugar_trans"/>
</dbReference>
<dbReference type="UniPathway" id="UPA00378"/>
<evidence type="ECO:0000256" key="8">
    <source>
        <dbReference type="ARBA" id="ARBA00023136"/>
    </source>
</evidence>
<keyword evidence="15" id="KW-1185">Reference proteome</keyword>
<dbReference type="GO" id="GO:0004653">
    <property type="term" value="F:polypeptide N-acetylgalactosaminyltransferase activity"/>
    <property type="evidence" value="ECO:0007669"/>
    <property type="project" value="TreeGrafter"/>
</dbReference>
<dbReference type="InterPro" id="IPR035992">
    <property type="entry name" value="Ricin_B-like_lectins"/>
</dbReference>
<comment type="subcellular location">
    <subcellularLocation>
        <location evidence="1 11">Golgi apparatus membrane</location>
        <topology evidence="1 11">Single-pass type II membrane protein</topology>
    </subcellularLocation>
</comment>
<evidence type="ECO:0000256" key="3">
    <source>
        <dbReference type="ARBA" id="ARBA00022692"/>
    </source>
</evidence>
<evidence type="ECO:0000256" key="9">
    <source>
        <dbReference type="ARBA" id="ARBA00023157"/>
    </source>
</evidence>
<dbReference type="PANTHER" id="PTHR11675">
    <property type="entry name" value="N-ACETYLGALACTOSAMINYLTRANSFERASE"/>
    <property type="match status" value="1"/>
</dbReference>
<dbReference type="GO" id="GO:0006493">
    <property type="term" value="P:protein O-linked glycosylation"/>
    <property type="evidence" value="ECO:0007669"/>
    <property type="project" value="TreeGrafter"/>
</dbReference>
<evidence type="ECO:0000256" key="2">
    <source>
        <dbReference type="ARBA" id="ARBA00005680"/>
    </source>
</evidence>
<dbReference type="Gene3D" id="2.80.10.50">
    <property type="match status" value="1"/>
</dbReference>
<keyword evidence="9 11" id="KW-1015">Disulfide bond</keyword>
<feature type="compositionally biased region" description="Polar residues" evidence="12">
    <location>
        <begin position="22"/>
        <end position="31"/>
    </location>
</feature>
<dbReference type="InterPro" id="IPR001173">
    <property type="entry name" value="Glyco_trans_2-like"/>
</dbReference>
<dbReference type="SMART" id="SM00458">
    <property type="entry name" value="RICIN"/>
    <property type="match status" value="1"/>
</dbReference>
<keyword evidence="4 11" id="KW-0430">Lectin</keyword>
<keyword evidence="3 11" id="KW-0812">Transmembrane</keyword>
<evidence type="ECO:0000256" key="7">
    <source>
        <dbReference type="ARBA" id="ARBA00023034"/>
    </source>
</evidence>
<dbReference type="EMBL" id="JAACXV010000379">
    <property type="protein sequence ID" value="KAF7278964.1"/>
    <property type="molecule type" value="Genomic_DNA"/>
</dbReference>
<dbReference type="PROSITE" id="PS50231">
    <property type="entry name" value="RICIN_B_LECTIN"/>
    <property type="match status" value="1"/>
</dbReference>
<feature type="region of interest" description="Disordered" evidence="12">
    <location>
        <begin position="1"/>
        <end position="42"/>
    </location>
</feature>
<feature type="domain" description="Ricin B lectin" evidence="13">
    <location>
        <begin position="478"/>
        <end position="601"/>
    </location>
</feature>
<comment type="similarity">
    <text evidence="2 11">Belongs to the glycosyltransferase 2 family. GalNAc-T subfamily.</text>
</comment>
<dbReference type="InterPro" id="IPR000772">
    <property type="entry name" value="Ricin_B_lectin"/>
</dbReference>
<organism evidence="14 15">
    <name type="scientific">Rhynchophorus ferrugineus</name>
    <name type="common">Red palm weevil</name>
    <name type="synonym">Curculio ferrugineus</name>
    <dbReference type="NCBI Taxonomy" id="354439"/>
    <lineage>
        <taxon>Eukaryota</taxon>
        <taxon>Metazoa</taxon>
        <taxon>Ecdysozoa</taxon>
        <taxon>Arthropoda</taxon>
        <taxon>Hexapoda</taxon>
        <taxon>Insecta</taxon>
        <taxon>Pterygota</taxon>
        <taxon>Neoptera</taxon>
        <taxon>Endopterygota</taxon>
        <taxon>Coleoptera</taxon>
        <taxon>Polyphaga</taxon>
        <taxon>Cucujiformia</taxon>
        <taxon>Curculionidae</taxon>
        <taxon>Dryophthorinae</taxon>
        <taxon>Rhynchophorus</taxon>
    </lineage>
</organism>
<comment type="pathway">
    <text evidence="11">Protein modification; protein glycosylation.</text>
</comment>
<keyword evidence="11" id="KW-0808">Transferase</keyword>
<evidence type="ECO:0000256" key="1">
    <source>
        <dbReference type="ARBA" id="ARBA00004323"/>
    </source>
</evidence>
<dbReference type="GO" id="GO:0030246">
    <property type="term" value="F:carbohydrate binding"/>
    <property type="evidence" value="ECO:0007669"/>
    <property type="project" value="UniProtKB-KW"/>
</dbReference>
<dbReference type="Proteomes" id="UP000625711">
    <property type="component" value="Unassembled WGS sequence"/>
</dbReference>
<dbReference type="OrthoDB" id="6159198at2759"/>
<dbReference type="Pfam" id="PF00535">
    <property type="entry name" value="Glycos_transf_2"/>
    <property type="match status" value="1"/>
</dbReference>
<dbReference type="EC" id="2.4.1.-" evidence="11"/>
<dbReference type="PANTHER" id="PTHR11675:SF134">
    <property type="entry name" value="N-ACETYLGALACTOSAMINYLTRANSFERASE 4-RELATED"/>
    <property type="match status" value="1"/>
</dbReference>
<evidence type="ECO:0000256" key="12">
    <source>
        <dbReference type="SAM" id="MobiDB-lite"/>
    </source>
</evidence>
<dbReference type="CDD" id="cd23439">
    <property type="entry name" value="beta-trefoil_Ricin_GALNT10-like"/>
    <property type="match status" value="1"/>
</dbReference>
<dbReference type="Gene3D" id="3.90.550.10">
    <property type="entry name" value="Spore Coat Polysaccharide Biosynthesis Protein SpsA, Chain A"/>
    <property type="match status" value="1"/>
</dbReference>
<evidence type="ECO:0000256" key="10">
    <source>
        <dbReference type="ARBA" id="ARBA00023180"/>
    </source>
</evidence>
<dbReference type="AlphaFoldDB" id="A0A834IDV4"/>
<feature type="compositionally biased region" description="Acidic residues" evidence="12">
    <location>
        <begin position="801"/>
        <end position="813"/>
    </location>
</feature>
<comment type="caution">
    <text evidence="14">The sequence shown here is derived from an EMBL/GenBank/DDBJ whole genome shotgun (WGS) entry which is preliminary data.</text>
</comment>
<reference evidence="14" key="1">
    <citation type="submission" date="2020-08" db="EMBL/GenBank/DDBJ databases">
        <title>Genome sequencing and assembly of the red palm weevil Rhynchophorus ferrugineus.</title>
        <authorList>
            <person name="Dias G.B."/>
            <person name="Bergman C.M."/>
            <person name="Manee M."/>
        </authorList>
    </citation>
    <scope>NUCLEOTIDE SEQUENCE</scope>
    <source>
        <strain evidence="14">AA-2017</strain>
        <tissue evidence="14">Whole larva</tissue>
    </source>
</reference>
<evidence type="ECO:0000313" key="14">
    <source>
        <dbReference type="EMBL" id="KAF7278964.1"/>
    </source>
</evidence>
<evidence type="ECO:0000256" key="11">
    <source>
        <dbReference type="RuleBase" id="RU361242"/>
    </source>
</evidence>
<dbReference type="GO" id="GO:0000139">
    <property type="term" value="C:Golgi membrane"/>
    <property type="evidence" value="ECO:0007669"/>
    <property type="project" value="UniProtKB-SubCell"/>
</dbReference>
<keyword evidence="8 11" id="KW-0472">Membrane</keyword>
<comment type="cofactor">
    <cofactor evidence="11">
        <name>Mn(2+)</name>
        <dbReference type="ChEBI" id="CHEBI:29035"/>
    </cofactor>
</comment>
<evidence type="ECO:0000259" key="13">
    <source>
        <dbReference type="SMART" id="SM00458"/>
    </source>
</evidence>
<name>A0A834IDV4_RHYFE</name>
<dbReference type="FunFam" id="3.90.550.10:FF:000029">
    <property type="entry name" value="Polypeptide N-acetylgalactosaminyltransferase"/>
    <property type="match status" value="1"/>
</dbReference>
<accession>A0A834IDV4</accession>
<evidence type="ECO:0000256" key="4">
    <source>
        <dbReference type="ARBA" id="ARBA00022734"/>
    </source>
</evidence>
<gene>
    <name evidence="14" type="ORF">GWI33_007773</name>
</gene>
<sequence length="976" mass="111137">MGSNKSKPIPSEQLEKHEAGSVPSTPILTPKTSRESIEEEHLDPRSPMVITVFVYKTVENSNDFYNSHSVDAHKKVIVKKEPQYNERIDWHNHDVIEKDKARTGRGEQGAPAYLNDVENASYEALFKVNGFNAALSDKIALDRSIPDIRHPSCRTRKYLSKLPTVSVIVPFHNEHWTTLLRTATSVVNRSPSHLLKEIILVDDFSSKEFSKKPLDDYVAANLTKVSVLHLPERSGLIRARLAGAKVATGEVLIFLDSHTECNVNWLPPLLEPIAQDYKVCVCPFIDVIQYETFEYRAQDEGARGAFDWEFFYKRLPLLPEDLKHPGEPFKSPVMAGGLFAISSKFFWELGGYDEGLDIWGGEQYELSFKIWQCGGEMYDAPCSRVGHIYRKYAPFPNPGKGDFVGRNYKRVAEVWMDEYAQYLYMRRPHYKSIDPGDLTKQKALRERLKCKPFKWFMEYVAFDLPLKYPPIEPDDFGFGEIRNVGVPELCVDSGYKGRDQVVGIANCAKDIKKQAEQNFVLTWHKDIRIKGKTLCFDVSDPNDKADVTLYPCHGQQGNQYWKYDVEKQWLLHGGNPRCLDCDPGSLKLYLLSAVAEKLQTLNVTENNHVLTPLKTHMFLGVDPRSPTLDIQRTPIVVSASPEKKLPDKIRNKNLDKVRKAALLGTPKIKVAPKLIDSTPITPKTKPETKRESLYGLLETNIDFTETDLDVVLKTKYLANHDDSLTLNDPRSPTTDFVRTPLQISKCNEKNSDKLDEPERICQPVSRILDIVQYEDIIEVKKLLDIEASEVEEGETNKQASNEEDENTDPDTEDENHTVTKNYKLIQAETVLVEEKFETIIIEQKDVDTVESAPLTPMNPVNITPKKIKSVPVTPTVIDLTADVKELDKKLTNLIYEDEDLVVCPRVVKLKEQNRTPLGIRNGNQEKQYTRKLKVSDKPRNIESIATKIPIFKEKKIKVIQYVILMALVFLSGFMSI</sequence>
<keyword evidence="11" id="KW-0464">Manganese</keyword>
<keyword evidence="5" id="KW-0735">Signal-anchor</keyword>
<dbReference type="CDD" id="cd02510">
    <property type="entry name" value="pp-GalNAc-T"/>
    <property type="match status" value="1"/>
</dbReference>
<evidence type="ECO:0000313" key="15">
    <source>
        <dbReference type="Proteomes" id="UP000625711"/>
    </source>
</evidence>